<accession>A0A0P7CD43</accession>
<reference evidence="1 2" key="1">
    <citation type="submission" date="2015-10" db="EMBL/GenBank/DDBJ databases">
        <title>Pseudomonas putida clinical strains.</title>
        <authorList>
            <person name="Molina L."/>
            <person name="Udaondo Z."/>
        </authorList>
    </citation>
    <scope>NUCLEOTIDE SEQUENCE [LARGE SCALE GENOMIC DNA]</scope>
    <source>
        <strain evidence="1 2">HB13667</strain>
    </source>
</reference>
<dbReference type="Proteomes" id="UP000050437">
    <property type="component" value="Unassembled WGS sequence"/>
</dbReference>
<name>A0A0P7CD43_PSEPU</name>
<evidence type="ECO:0000313" key="2">
    <source>
        <dbReference type="Proteomes" id="UP000050437"/>
    </source>
</evidence>
<gene>
    <name evidence="1" type="ORF">HB13667_12920</name>
</gene>
<dbReference type="AlphaFoldDB" id="A0A0P7CD43"/>
<protein>
    <submittedName>
        <fullName evidence="1">Uncharacterized protein</fullName>
    </submittedName>
</protein>
<sequence length="181" mass="20120">MESNLGTIRPNISFVSPQYEISLFSSLKNPEWVLEGEKLGTLLGKDGGAATYTAPDSIAKGDSSDIISFFKKDIVTAFEDGKYYNATILISNLPRPVSYKLELKTDNNQKRLEFLVNIFDSGWTKVPEEHTAWYTLAGNGRMKQNGDYYSSGDQPTPTAILAFDKRHDKIPGFAIIILDAD</sequence>
<dbReference type="RefSeq" id="WP_054572773.1">
    <property type="nucleotide sequence ID" value="NZ_LKKS01000077.1"/>
</dbReference>
<comment type="caution">
    <text evidence="1">The sequence shown here is derived from an EMBL/GenBank/DDBJ whole genome shotgun (WGS) entry which is preliminary data.</text>
</comment>
<dbReference type="EMBL" id="LKKS01000077">
    <property type="protein sequence ID" value="KPM64768.1"/>
    <property type="molecule type" value="Genomic_DNA"/>
</dbReference>
<evidence type="ECO:0000313" key="1">
    <source>
        <dbReference type="EMBL" id="KPM64768.1"/>
    </source>
</evidence>
<proteinExistence type="predicted"/>
<organism evidence="1 2">
    <name type="scientific">Pseudomonas putida</name>
    <name type="common">Arthrobacter siderocapsulatus</name>
    <dbReference type="NCBI Taxonomy" id="303"/>
    <lineage>
        <taxon>Bacteria</taxon>
        <taxon>Pseudomonadati</taxon>
        <taxon>Pseudomonadota</taxon>
        <taxon>Gammaproteobacteria</taxon>
        <taxon>Pseudomonadales</taxon>
        <taxon>Pseudomonadaceae</taxon>
        <taxon>Pseudomonas</taxon>
    </lineage>
</organism>